<sequence length="32" mass="3548">MVEGLWKWLKSDVVQTYSARSFTTSASTSPPS</sequence>
<reference evidence="1" key="1">
    <citation type="submission" date="2023-03" db="EMBL/GenBank/DDBJ databases">
        <title>MT1 and MT2 Draft Genomes of Novel Species.</title>
        <authorList>
            <person name="Venkateswaran K."/>
        </authorList>
    </citation>
    <scope>NUCLEOTIDE SEQUENCE</scope>
    <source>
        <strain evidence="1">F6_3S_P_1C</strain>
    </source>
</reference>
<evidence type="ECO:0000313" key="1">
    <source>
        <dbReference type="EMBL" id="MDN4599654.1"/>
    </source>
</evidence>
<dbReference type="Proteomes" id="UP001174205">
    <property type="component" value="Unassembled WGS sequence"/>
</dbReference>
<keyword evidence="2" id="KW-1185">Reference proteome</keyword>
<dbReference type="EMBL" id="JAROCD010000001">
    <property type="protein sequence ID" value="MDN4599654.1"/>
    <property type="molecule type" value="Genomic_DNA"/>
</dbReference>
<accession>A0ABT8J5V9</accession>
<dbReference type="RefSeq" id="WP_301244280.1">
    <property type="nucleotide sequence ID" value="NZ_JAROCD010000001.1"/>
</dbReference>
<evidence type="ECO:0000313" key="2">
    <source>
        <dbReference type="Proteomes" id="UP001174205"/>
    </source>
</evidence>
<evidence type="ECO:0008006" key="3">
    <source>
        <dbReference type="Google" id="ProtNLM"/>
    </source>
</evidence>
<proteinExistence type="predicted"/>
<name>A0ABT8J5V9_9BACL</name>
<gene>
    <name evidence="1" type="ORF">P5G61_00315</name>
</gene>
<protein>
    <recommendedName>
        <fullName evidence="3">Transposase</fullName>
    </recommendedName>
</protein>
<comment type="caution">
    <text evidence="1">The sequence shown here is derived from an EMBL/GenBank/DDBJ whole genome shotgun (WGS) entry which is preliminary data.</text>
</comment>
<organism evidence="1 2">
    <name type="scientific">Paenibacillus vandeheii</name>
    <dbReference type="NCBI Taxonomy" id="3035917"/>
    <lineage>
        <taxon>Bacteria</taxon>
        <taxon>Bacillati</taxon>
        <taxon>Bacillota</taxon>
        <taxon>Bacilli</taxon>
        <taxon>Bacillales</taxon>
        <taxon>Paenibacillaceae</taxon>
        <taxon>Paenibacillus</taxon>
    </lineage>
</organism>